<dbReference type="GeneID" id="103511669"/>
<dbReference type="AlphaFoldDB" id="A0A1S4EEJ8"/>
<dbReference type="STRING" id="121845.A0A1S4EEJ8"/>
<evidence type="ECO:0000313" key="2">
    <source>
        <dbReference type="RefSeq" id="XP_017300563.1"/>
    </source>
</evidence>
<evidence type="ECO:0000313" key="1">
    <source>
        <dbReference type="Proteomes" id="UP000079169"/>
    </source>
</evidence>
<dbReference type="RefSeq" id="XP_017300563.1">
    <property type="nucleotide sequence ID" value="XM_017445074.2"/>
</dbReference>
<protein>
    <submittedName>
        <fullName evidence="2">Uncharacterized protein LOC103511669 isoform X2</fullName>
    </submittedName>
</protein>
<keyword evidence="1" id="KW-1185">Reference proteome</keyword>
<dbReference type="Proteomes" id="UP000079169">
    <property type="component" value="Unplaced"/>
</dbReference>
<sequence>MFAVSGVKLFQQFSLNAHLMKTHVKNNQNFLLHVKSLNTSSHSKLWDKSRILIQQFTFEGRSAVSYQFKANMKKVKVSIQKHYLLIMKHCCKQMEFIFAHRLRRCQQIMLLYSKWWDELKMKLLLENIKKQIPHRNKLLLSSSVVSCLNMEQTNNGIDVSLIQDTEFLRYSDEINRVYKLKGIAPKSPSENVKNLKYVNSVNKRKLSPCKCSRCRHGTSVDGWIEIYNKDNLTFWKKEHLDHKGKGLFCYKGN</sequence>
<dbReference type="PaxDb" id="121845-A0A1S4EEJ8"/>
<gene>
    <name evidence="2" type="primary">LOC103511669</name>
</gene>
<accession>A0A1S4EEJ8</accession>
<proteinExistence type="predicted"/>
<reference evidence="2" key="1">
    <citation type="submission" date="2025-08" db="UniProtKB">
        <authorList>
            <consortium name="RefSeq"/>
        </authorList>
    </citation>
    <scope>IDENTIFICATION</scope>
</reference>
<name>A0A1S4EEJ8_DIACI</name>
<organism evidence="1 2">
    <name type="scientific">Diaphorina citri</name>
    <name type="common">Asian citrus psyllid</name>
    <dbReference type="NCBI Taxonomy" id="121845"/>
    <lineage>
        <taxon>Eukaryota</taxon>
        <taxon>Metazoa</taxon>
        <taxon>Ecdysozoa</taxon>
        <taxon>Arthropoda</taxon>
        <taxon>Hexapoda</taxon>
        <taxon>Insecta</taxon>
        <taxon>Pterygota</taxon>
        <taxon>Neoptera</taxon>
        <taxon>Paraneoptera</taxon>
        <taxon>Hemiptera</taxon>
        <taxon>Sternorrhyncha</taxon>
        <taxon>Psylloidea</taxon>
        <taxon>Psyllidae</taxon>
        <taxon>Diaphorininae</taxon>
        <taxon>Diaphorina</taxon>
    </lineage>
</organism>
<dbReference type="KEGG" id="dci:103511669"/>